<proteinExistence type="predicted"/>
<name>A0ABP1QGK6_9HEXA</name>
<dbReference type="EMBL" id="CAXLJM020000033">
    <property type="protein sequence ID" value="CAL8102248.1"/>
    <property type="molecule type" value="Genomic_DNA"/>
</dbReference>
<evidence type="ECO:0000313" key="2">
    <source>
        <dbReference type="Proteomes" id="UP001642540"/>
    </source>
</evidence>
<evidence type="ECO:0000313" key="1">
    <source>
        <dbReference type="EMBL" id="CAL8102248.1"/>
    </source>
</evidence>
<keyword evidence="2" id="KW-1185">Reference proteome</keyword>
<evidence type="ECO:0008006" key="3">
    <source>
        <dbReference type="Google" id="ProtNLM"/>
    </source>
</evidence>
<protein>
    <recommendedName>
        <fullName evidence="3">Flightin</fullName>
    </recommendedName>
</protein>
<dbReference type="Proteomes" id="UP001642540">
    <property type="component" value="Unassembled WGS sequence"/>
</dbReference>
<sequence length="120" mass="14054">MGDVDGSSYAGVAPKKKITQFVHWARPKSSLYEYNYDYGSYYYRPMIDYLDSRSRGVRSDIPVPQYWEERALRAHMDRNRRTQSVRINRDAQLLQSIRSSQSHYVVHAKTNARKLTVGGY</sequence>
<gene>
    <name evidence="1" type="ORF">ODALV1_LOCUS11091</name>
</gene>
<comment type="caution">
    <text evidence="1">The sequence shown here is derived from an EMBL/GenBank/DDBJ whole genome shotgun (WGS) entry which is preliminary data.</text>
</comment>
<accession>A0ABP1QGK6</accession>
<organism evidence="1 2">
    <name type="scientific">Orchesella dallaii</name>
    <dbReference type="NCBI Taxonomy" id="48710"/>
    <lineage>
        <taxon>Eukaryota</taxon>
        <taxon>Metazoa</taxon>
        <taxon>Ecdysozoa</taxon>
        <taxon>Arthropoda</taxon>
        <taxon>Hexapoda</taxon>
        <taxon>Collembola</taxon>
        <taxon>Entomobryomorpha</taxon>
        <taxon>Entomobryoidea</taxon>
        <taxon>Orchesellidae</taxon>
        <taxon>Orchesellinae</taxon>
        <taxon>Orchesella</taxon>
    </lineage>
</organism>
<reference evidence="1 2" key="1">
    <citation type="submission" date="2024-08" db="EMBL/GenBank/DDBJ databases">
        <authorList>
            <person name="Cucini C."/>
            <person name="Frati F."/>
        </authorList>
    </citation>
    <scope>NUCLEOTIDE SEQUENCE [LARGE SCALE GENOMIC DNA]</scope>
</reference>